<name>A0ABT8F5U4_9BACT</name>
<dbReference type="Pfam" id="PF14103">
    <property type="entry name" value="DUF4276"/>
    <property type="match status" value="1"/>
</dbReference>
<dbReference type="RefSeq" id="WP_320003861.1">
    <property type="nucleotide sequence ID" value="NZ_JAUHJS010000003.1"/>
</dbReference>
<dbReference type="Proteomes" id="UP001168552">
    <property type="component" value="Unassembled WGS sequence"/>
</dbReference>
<reference evidence="1" key="1">
    <citation type="submission" date="2023-06" db="EMBL/GenBank/DDBJ databases">
        <title>Cytophagales bacterium Strain LB-30, isolated from soil.</title>
        <authorList>
            <person name="Liu B."/>
        </authorList>
    </citation>
    <scope>NUCLEOTIDE SEQUENCE</scope>
    <source>
        <strain evidence="1">LB-30</strain>
    </source>
</reference>
<comment type="caution">
    <text evidence="1">The sequence shown here is derived from an EMBL/GenBank/DDBJ whole genome shotgun (WGS) entry which is preliminary data.</text>
</comment>
<evidence type="ECO:0000313" key="1">
    <source>
        <dbReference type="EMBL" id="MDN4165336.1"/>
    </source>
</evidence>
<proteinExistence type="predicted"/>
<evidence type="ECO:0000313" key="2">
    <source>
        <dbReference type="Proteomes" id="UP001168552"/>
    </source>
</evidence>
<gene>
    <name evidence="1" type="ORF">QWY31_07475</name>
</gene>
<sequence length="194" mass="22085">MSNNVLEILTEEPSMENFLKVILPKILPNGYVLGVNCFIRPHEGKSNLRKSIPIKLKALAYYKQKVKVLIIHDQDSNDCLKLKMDLINLCGKDCPLPILIRIACKELENWYLGDLNALESVYPETKATKYSGSSKFRNPDKVFGSFEIEKMSKNFSKSYASREIPKYMDLSNNKSQSFNHLIKGLKSFLATSSN</sequence>
<accession>A0ABT8F5U4</accession>
<protein>
    <submittedName>
        <fullName evidence="1">DUF4276 family protein</fullName>
    </submittedName>
</protein>
<keyword evidence="2" id="KW-1185">Reference proteome</keyword>
<organism evidence="1 2">
    <name type="scientific">Shiella aurantiaca</name>
    <dbReference type="NCBI Taxonomy" id="3058365"/>
    <lineage>
        <taxon>Bacteria</taxon>
        <taxon>Pseudomonadati</taxon>
        <taxon>Bacteroidota</taxon>
        <taxon>Cytophagia</taxon>
        <taxon>Cytophagales</taxon>
        <taxon>Shiellaceae</taxon>
        <taxon>Shiella</taxon>
    </lineage>
</organism>
<dbReference type="EMBL" id="JAUHJS010000003">
    <property type="protein sequence ID" value="MDN4165336.1"/>
    <property type="molecule type" value="Genomic_DNA"/>
</dbReference>
<dbReference type="InterPro" id="IPR025455">
    <property type="entry name" value="DUF4276"/>
</dbReference>